<evidence type="ECO:0000313" key="2">
    <source>
        <dbReference type="EMBL" id="QHU31381.1"/>
    </source>
</evidence>
<feature type="transmembrane region" description="Helical" evidence="1">
    <location>
        <begin position="53"/>
        <end position="73"/>
    </location>
</feature>
<proteinExistence type="predicted"/>
<reference evidence="2" key="1">
    <citation type="journal article" date="2020" name="Nature">
        <title>Giant virus diversity and host interactions through global metagenomics.</title>
        <authorList>
            <person name="Schulz F."/>
            <person name="Roux S."/>
            <person name="Paez-Espino D."/>
            <person name="Jungbluth S."/>
            <person name="Walsh D.A."/>
            <person name="Denef V.J."/>
            <person name="McMahon K.D."/>
            <person name="Konstantinidis K.T."/>
            <person name="Eloe-Fadrosh E.A."/>
            <person name="Kyrpides N.C."/>
            <person name="Woyke T."/>
        </authorList>
    </citation>
    <scope>NUCLEOTIDE SEQUENCE</scope>
    <source>
        <strain evidence="2">GVMAG-M-3300027963-21</strain>
    </source>
</reference>
<keyword evidence="1" id="KW-0472">Membrane</keyword>
<feature type="transmembrane region" description="Helical" evidence="1">
    <location>
        <begin position="12"/>
        <end position="32"/>
    </location>
</feature>
<sequence length="210" mass="23901">MKETDSSLSFYSSGFIQIIFVLLLLIIWSYIYKLENVGCACSDHSNKEFIKTFTMIALAYFAITAFIDVKGIAKSMGIGIVQLLAFGSFIFFLTFVVYIYYAFDYVRYLMNEKCKCSEDLRRDIIAIGTMISLFLFMVLLFTVIIIPILISTLTNLFVKIQVFESEVEEVIKNPVKSLRSSPGRILNSTKDIGSFVKSTATKLVKAKKRR</sequence>
<organism evidence="2">
    <name type="scientific">viral metagenome</name>
    <dbReference type="NCBI Taxonomy" id="1070528"/>
    <lineage>
        <taxon>unclassified sequences</taxon>
        <taxon>metagenomes</taxon>
        <taxon>organismal metagenomes</taxon>
    </lineage>
</organism>
<feature type="transmembrane region" description="Helical" evidence="1">
    <location>
        <begin position="124"/>
        <end position="150"/>
    </location>
</feature>
<dbReference type="EMBL" id="MN740526">
    <property type="protein sequence ID" value="QHU31381.1"/>
    <property type="molecule type" value="Genomic_DNA"/>
</dbReference>
<keyword evidence="1" id="KW-0812">Transmembrane</keyword>
<accession>A0A6C0LNR5</accession>
<keyword evidence="1" id="KW-1133">Transmembrane helix</keyword>
<dbReference type="AlphaFoldDB" id="A0A6C0LNR5"/>
<evidence type="ECO:0000256" key="1">
    <source>
        <dbReference type="SAM" id="Phobius"/>
    </source>
</evidence>
<name>A0A6C0LNR5_9ZZZZ</name>
<feature type="transmembrane region" description="Helical" evidence="1">
    <location>
        <begin position="79"/>
        <end position="103"/>
    </location>
</feature>
<protein>
    <submittedName>
        <fullName evidence="2">Uncharacterized protein</fullName>
    </submittedName>
</protein>